<dbReference type="EMBL" id="MN740006">
    <property type="protein sequence ID" value="QHT83204.1"/>
    <property type="molecule type" value="Genomic_DNA"/>
</dbReference>
<name>A0A6C0HRY5_9ZZZZ</name>
<proteinExistence type="predicted"/>
<dbReference type="AlphaFoldDB" id="A0A6C0HRY5"/>
<sequence>MLRFTSKIYFKYLFTLMNKYFIITAGPTGSGKTNLVISTFRFLGIPLESKYTKILIDDLVENSKRYKGDVKAIIEKVKDNCHPYSGVNNDCFQNAFENPTEELFEEFNTAYQNAKKTPPCDTSYVIPSEFASKNNILSCSDLLDDLIENLTKTKPDIVVFETTGRTIPTWLLEEKFIPKDYKIILSYSMVSIPNLVIRNKKRAYDSVKMFDNDFDHPAPRLPDVSEKTFTTVVREIKNSLKEIYEKCIQPQELNPICGKRKIDRLLIFDNNETQVLVFDSNSQIFTPVKIGGKSKGRKAIKRRRSLRRKR</sequence>
<protein>
    <submittedName>
        <fullName evidence="1">Uncharacterized protein</fullName>
    </submittedName>
</protein>
<accession>A0A6C0HRY5</accession>
<dbReference type="SUPFAM" id="SSF52540">
    <property type="entry name" value="P-loop containing nucleoside triphosphate hydrolases"/>
    <property type="match status" value="1"/>
</dbReference>
<reference evidence="1" key="1">
    <citation type="journal article" date="2020" name="Nature">
        <title>Giant virus diversity and host interactions through global metagenomics.</title>
        <authorList>
            <person name="Schulz F."/>
            <person name="Roux S."/>
            <person name="Paez-Espino D."/>
            <person name="Jungbluth S."/>
            <person name="Walsh D.A."/>
            <person name="Denef V.J."/>
            <person name="McMahon K.D."/>
            <person name="Konstantinidis K.T."/>
            <person name="Eloe-Fadrosh E.A."/>
            <person name="Kyrpides N.C."/>
            <person name="Woyke T."/>
        </authorList>
    </citation>
    <scope>NUCLEOTIDE SEQUENCE</scope>
    <source>
        <strain evidence="1">GVMAG-M-3300023184-167</strain>
    </source>
</reference>
<evidence type="ECO:0000313" key="1">
    <source>
        <dbReference type="EMBL" id="QHT83204.1"/>
    </source>
</evidence>
<dbReference type="InterPro" id="IPR027417">
    <property type="entry name" value="P-loop_NTPase"/>
</dbReference>
<organism evidence="1">
    <name type="scientific">viral metagenome</name>
    <dbReference type="NCBI Taxonomy" id="1070528"/>
    <lineage>
        <taxon>unclassified sequences</taxon>
        <taxon>metagenomes</taxon>
        <taxon>organismal metagenomes</taxon>
    </lineage>
</organism>